<dbReference type="OrthoDB" id="354315at2759"/>
<dbReference type="InterPro" id="IPR016024">
    <property type="entry name" value="ARM-type_fold"/>
</dbReference>
<dbReference type="AlphaFoldDB" id="U6MFB5"/>
<dbReference type="GO" id="GO:0043248">
    <property type="term" value="P:proteasome assembly"/>
    <property type="evidence" value="ECO:0007669"/>
    <property type="project" value="InterPro"/>
</dbReference>
<organism evidence="1 2">
    <name type="scientific">Eimeria maxima</name>
    <name type="common">Coccidian parasite</name>
    <dbReference type="NCBI Taxonomy" id="5804"/>
    <lineage>
        <taxon>Eukaryota</taxon>
        <taxon>Sar</taxon>
        <taxon>Alveolata</taxon>
        <taxon>Apicomplexa</taxon>
        <taxon>Conoidasida</taxon>
        <taxon>Coccidia</taxon>
        <taxon>Eucoccidiorida</taxon>
        <taxon>Eimeriorina</taxon>
        <taxon>Eimeriidae</taxon>
        <taxon>Eimeria</taxon>
    </lineage>
</organism>
<reference evidence="1" key="1">
    <citation type="submission" date="2013-10" db="EMBL/GenBank/DDBJ databases">
        <title>Genomic analysis of the causative agents of coccidiosis in chickens.</title>
        <authorList>
            <person name="Reid A.J."/>
            <person name="Blake D."/>
            <person name="Billington K."/>
            <person name="Browne H."/>
            <person name="Dunn M."/>
            <person name="Hung S."/>
            <person name="Kawahara F."/>
            <person name="Miranda-Saavedra D."/>
            <person name="Mourier T."/>
            <person name="Nagra H."/>
            <person name="Otto T.D."/>
            <person name="Rawlings N."/>
            <person name="Sanchez A."/>
            <person name="Sanders M."/>
            <person name="Subramaniam C."/>
            <person name="Tay Y."/>
            <person name="Dear P."/>
            <person name="Doerig C."/>
            <person name="Gruber A."/>
            <person name="Parkinson J."/>
            <person name="Shirley M."/>
            <person name="Wan K.L."/>
            <person name="Berriman M."/>
            <person name="Tomley F."/>
            <person name="Pain A."/>
        </authorList>
    </citation>
    <scope>NUCLEOTIDE SEQUENCE [LARGE SCALE GENOMIC DNA]</scope>
    <source>
        <strain evidence="1">Weybridge</strain>
    </source>
</reference>
<dbReference type="InterPro" id="IPR019538">
    <property type="entry name" value="PSMD5"/>
</dbReference>
<dbReference type="SUPFAM" id="SSF48371">
    <property type="entry name" value="ARM repeat"/>
    <property type="match status" value="1"/>
</dbReference>
<dbReference type="RefSeq" id="XP_013338393.1">
    <property type="nucleotide sequence ID" value="XM_013482939.1"/>
</dbReference>
<dbReference type="EMBL" id="HG722208">
    <property type="protein sequence ID" value="CDJ61743.1"/>
    <property type="molecule type" value="Genomic_DNA"/>
</dbReference>
<dbReference type="PANTHER" id="PTHR13554:SF10">
    <property type="entry name" value="26S PROTEASOME NON-ATPASE REGULATORY SUBUNIT 5"/>
    <property type="match status" value="1"/>
</dbReference>
<proteinExistence type="predicted"/>
<gene>
    <name evidence="1" type="ORF">EMWEY_00044540</name>
</gene>
<sequence>MPYSRNQRQEFAAAAAAEAYAAAAAAGVEFIWKLELHRQLLLLLEDPETAVSSNAEKALAEICVTKPGIRLVFDGSFLKELKRLAIKGSETVCFRVLSPIIYGSIEQEEFFAALAAAAPDLLQQLQQLIIKKDDPLASATACELITALIKCPWGLDYALDQKYPETIAGLIAEEEDVLECQTPIRLLARMTAEG</sequence>
<dbReference type="GO" id="GO:0005829">
    <property type="term" value="C:cytosol"/>
    <property type="evidence" value="ECO:0007669"/>
    <property type="project" value="TreeGrafter"/>
</dbReference>
<protein>
    <submittedName>
        <fullName evidence="1">Uncharacterized protein</fullName>
    </submittedName>
</protein>
<dbReference type="Proteomes" id="UP000030763">
    <property type="component" value="Unassembled WGS sequence"/>
</dbReference>
<accession>U6MFB5</accession>
<dbReference type="VEuPathDB" id="ToxoDB:EMWEY_00044540"/>
<keyword evidence="2" id="KW-1185">Reference proteome</keyword>
<reference evidence="1" key="2">
    <citation type="submission" date="2013-10" db="EMBL/GenBank/DDBJ databases">
        <authorList>
            <person name="Aslett M."/>
        </authorList>
    </citation>
    <scope>NUCLEOTIDE SEQUENCE [LARGE SCALE GENOMIC DNA]</scope>
    <source>
        <strain evidence="1">Weybridge</strain>
    </source>
</reference>
<name>U6MFB5_EIMMA</name>
<dbReference type="GeneID" id="25338440"/>
<evidence type="ECO:0000313" key="2">
    <source>
        <dbReference type="Proteomes" id="UP000030763"/>
    </source>
</evidence>
<evidence type="ECO:0000313" key="1">
    <source>
        <dbReference type="EMBL" id="CDJ61743.1"/>
    </source>
</evidence>
<dbReference type="PANTHER" id="PTHR13554">
    <property type="entry name" value="26S PROTEASOME NON-ATPASE REGULATORY SUBUNIT 5-RELATED"/>
    <property type="match status" value="1"/>
</dbReference>